<gene>
    <name evidence="2" type="ORF">MPH_04767</name>
</gene>
<dbReference type="AlphaFoldDB" id="K2RZF0"/>
<comment type="caution">
    <text evidence="2">The sequence shown here is derived from an EMBL/GenBank/DDBJ whole genome shotgun (WGS) entry which is preliminary data.</text>
</comment>
<organism evidence="2 3">
    <name type="scientific">Macrophomina phaseolina (strain MS6)</name>
    <name type="common">Charcoal rot fungus</name>
    <dbReference type="NCBI Taxonomy" id="1126212"/>
    <lineage>
        <taxon>Eukaryota</taxon>
        <taxon>Fungi</taxon>
        <taxon>Dikarya</taxon>
        <taxon>Ascomycota</taxon>
        <taxon>Pezizomycotina</taxon>
        <taxon>Dothideomycetes</taxon>
        <taxon>Dothideomycetes incertae sedis</taxon>
        <taxon>Botryosphaeriales</taxon>
        <taxon>Botryosphaeriaceae</taxon>
        <taxon>Macrophomina</taxon>
    </lineage>
</organism>
<proteinExistence type="predicted"/>
<evidence type="ECO:0008006" key="4">
    <source>
        <dbReference type="Google" id="ProtNLM"/>
    </source>
</evidence>
<protein>
    <recommendedName>
        <fullName evidence="4">Fungal N-terminal domain-containing protein</fullName>
    </recommendedName>
</protein>
<evidence type="ECO:0000313" key="2">
    <source>
        <dbReference type="EMBL" id="EKG18077.1"/>
    </source>
</evidence>
<name>K2RZF0_MACPH</name>
<feature type="region of interest" description="Disordered" evidence="1">
    <location>
        <begin position="239"/>
        <end position="275"/>
    </location>
</feature>
<dbReference type="eggNOG" id="ENOG502RM2Z">
    <property type="taxonomic scope" value="Eukaryota"/>
</dbReference>
<dbReference type="InParanoid" id="K2RZF0"/>
<dbReference type="EMBL" id="AHHD01000218">
    <property type="protein sequence ID" value="EKG18077.1"/>
    <property type="molecule type" value="Genomic_DNA"/>
</dbReference>
<dbReference type="Proteomes" id="UP000007129">
    <property type="component" value="Unassembled WGS sequence"/>
</dbReference>
<dbReference type="OrthoDB" id="3800389at2759"/>
<evidence type="ECO:0000256" key="1">
    <source>
        <dbReference type="SAM" id="MobiDB-lite"/>
    </source>
</evidence>
<reference evidence="2 3" key="1">
    <citation type="journal article" date="2012" name="BMC Genomics">
        <title>Tools to kill: Genome of one of the most destructive plant pathogenic fungi Macrophomina phaseolina.</title>
        <authorList>
            <person name="Islam M.S."/>
            <person name="Haque M.S."/>
            <person name="Islam M.M."/>
            <person name="Emdad E.M."/>
            <person name="Halim A."/>
            <person name="Hossen Q.M.M."/>
            <person name="Hossain M.Z."/>
            <person name="Ahmed B."/>
            <person name="Rahim S."/>
            <person name="Rahman M.S."/>
            <person name="Alam M.M."/>
            <person name="Hou S."/>
            <person name="Wan X."/>
            <person name="Saito J.A."/>
            <person name="Alam M."/>
        </authorList>
    </citation>
    <scope>NUCLEOTIDE SEQUENCE [LARGE SCALE GENOMIC DNA]</scope>
    <source>
        <strain evidence="2 3">MS6</strain>
    </source>
</reference>
<evidence type="ECO:0000313" key="3">
    <source>
        <dbReference type="Proteomes" id="UP000007129"/>
    </source>
</evidence>
<dbReference type="STRING" id="1126212.K2RZF0"/>
<dbReference type="VEuPathDB" id="FungiDB:MPH_04767"/>
<dbReference type="HOGENOM" id="CLU_960006_0_0_1"/>
<feature type="compositionally biased region" description="Basic and acidic residues" evidence="1">
    <location>
        <begin position="240"/>
        <end position="252"/>
    </location>
</feature>
<sequence>MDPHAMAIFSTIGTVGFLINSTINISKRLLEIHDVERQAQDVLEVSDGIKKILQQTRRLRRQKWQLLSNIEKGIIDAELEQAERAVRNVAMLVEPARADMQTNSGSVTLATRGWFVVRDSPKIVASLERLRLAYQGLNTAITVLCSRGPGPEYMRHEAQPEPKYPPPSYEDSQFLNSKRHSIIFRDDGVELSGEWVDKGRGTHEDEPIIEVSPAVLQPGPDMSGLQVDWREQPRWQAAFDRIRPPEREESGGRRAQTPDPNSMAGGMRVEGRSRGQRWLAHRASYQEGMF</sequence>
<accession>K2RZF0</accession>